<feature type="region of interest" description="Disordered" evidence="4">
    <location>
        <begin position="317"/>
        <end position="347"/>
    </location>
</feature>
<dbReference type="PROSITE" id="PS51409">
    <property type="entry name" value="ARGINASE_2"/>
    <property type="match status" value="1"/>
</dbReference>
<dbReference type="InterPro" id="IPR023696">
    <property type="entry name" value="Ureohydrolase_dom_sf"/>
</dbReference>
<keyword evidence="1" id="KW-0479">Metal-binding</keyword>
<dbReference type="RefSeq" id="WP_386021973.1">
    <property type="nucleotide sequence ID" value="NZ_JBHUHX010000002.1"/>
</dbReference>
<evidence type="ECO:0000256" key="2">
    <source>
        <dbReference type="ARBA" id="ARBA00022801"/>
    </source>
</evidence>
<keyword evidence="6" id="KW-1185">Reference proteome</keyword>
<accession>A0ABW4Y2M4</accession>
<keyword evidence="2" id="KW-0378">Hydrolase</keyword>
<sequence>MEHGNRFPAAEEVNVMVSIVSARTDFFQHKTDEPRPKTKTSSDPGFAGAMAVDTQLFSQVALNGDVAFLGCDLEIDRRYGRPNPGAASLLREKTGAAGAYQGLYDLGSVTSTDPSEAMIEIADTAATVVNSGGLPIIIGCDHTASLAGLLGSARDETERPVYVYFDAHFDLGRNCTEDDRLHNGGFVGEILKRKWARCAVNVGGRSIATQLNYPETPRFASIPAYTSTSLLTQCLAPLKGETIYVSLDADVLDPAFAPNVACPEPGGLSLEALHICCRWLNDNCRVIGADLMETFPHQGDRSVEDALLKCLLTLTGKEPQPETPQRIRTERSIRSPAGPETPPLRKTDVPYCRLVESEAATPCAQTPMKHRAQTTRLTALPS</sequence>
<comment type="caution">
    <text evidence="5">The sequence shown here is derived from an EMBL/GenBank/DDBJ whole genome shotgun (WGS) entry which is preliminary data.</text>
</comment>
<dbReference type="SUPFAM" id="SSF52768">
    <property type="entry name" value="Arginase/deacetylase"/>
    <property type="match status" value="1"/>
</dbReference>
<evidence type="ECO:0000313" key="6">
    <source>
        <dbReference type="Proteomes" id="UP001597337"/>
    </source>
</evidence>
<evidence type="ECO:0000256" key="3">
    <source>
        <dbReference type="PROSITE-ProRule" id="PRU00742"/>
    </source>
</evidence>
<organism evidence="5 6">
    <name type="scientific">Thiorhodococcus fuscus</name>
    <dbReference type="NCBI Taxonomy" id="527200"/>
    <lineage>
        <taxon>Bacteria</taxon>
        <taxon>Pseudomonadati</taxon>
        <taxon>Pseudomonadota</taxon>
        <taxon>Gammaproteobacteria</taxon>
        <taxon>Chromatiales</taxon>
        <taxon>Chromatiaceae</taxon>
        <taxon>Thiorhodococcus</taxon>
    </lineage>
</organism>
<dbReference type="Gene3D" id="3.40.800.10">
    <property type="entry name" value="Ureohydrolase domain"/>
    <property type="match status" value="1"/>
</dbReference>
<gene>
    <name evidence="5" type="ORF">ACFSJC_01105</name>
</gene>
<dbReference type="InterPro" id="IPR006035">
    <property type="entry name" value="Ureohydrolase"/>
</dbReference>
<protein>
    <submittedName>
        <fullName evidence="5">Arginase family protein</fullName>
    </submittedName>
</protein>
<proteinExistence type="inferred from homology"/>
<dbReference type="Pfam" id="PF00491">
    <property type="entry name" value="Arginase"/>
    <property type="match status" value="1"/>
</dbReference>
<name>A0ABW4Y2M4_9GAMM</name>
<evidence type="ECO:0000313" key="5">
    <source>
        <dbReference type="EMBL" id="MFD2110436.1"/>
    </source>
</evidence>
<dbReference type="PANTHER" id="PTHR11358:SF26">
    <property type="entry name" value="GUANIDINO ACID HYDROLASE, MITOCHONDRIAL"/>
    <property type="match status" value="1"/>
</dbReference>
<dbReference type="Proteomes" id="UP001597337">
    <property type="component" value="Unassembled WGS sequence"/>
</dbReference>
<dbReference type="PANTHER" id="PTHR11358">
    <property type="entry name" value="ARGINASE/AGMATINASE"/>
    <property type="match status" value="1"/>
</dbReference>
<dbReference type="EMBL" id="JBHUHX010000002">
    <property type="protein sequence ID" value="MFD2110436.1"/>
    <property type="molecule type" value="Genomic_DNA"/>
</dbReference>
<comment type="similarity">
    <text evidence="3">Belongs to the arginase family.</text>
</comment>
<evidence type="ECO:0000256" key="4">
    <source>
        <dbReference type="SAM" id="MobiDB-lite"/>
    </source>
</evidence>
<evidence type="ECO:0000256" key="1">
    <source>
        <dbReference type="ARBA" id="ARBA00022723"/>
    </source>
</evidence>
<reference evidence="6" key="1">
    <citation type="journal article" date="2019" name="Int. J. Syst. Evol. Microbiol.">
        <title>The Global Catalogue of Microorganisms (GCM) 10K type strain sequencing project: providing services to taxonomists for standard genome sequencing and annotation.</title>
        <authorList>
            <consortium name="The Broad Institute Genomics Platform"/>
            <consortium name="The Broad Institute Genome Sequencing Center for Infectious Disease"/>
            <person name="Wu L."/>
            <person name="Ma J."/>
        </authorList>
    </citation>
    <scope>NUCLEOTIDE SEQUENCE [LARGE SCALE GENOMIC DNA]</scope>
    <source>
        <strain evidence="6">KACC 12597</strain>
    </source>
</reference>